<keyword evidence="1" id="KW-0285">Flavoprotein</keyword>
<dbReference type="InterPro" id="IPR017927">
    <property type="entry name" value="FAD-bd_FR_type"/>
</dbReference>
<keyword evidence="2" id="KW-0408">Iron</keyword>
<evidence type="ECO:0000313" key="4">
    <source>
        <dbReference type="EMBL" id="TCL43442.1"/>
    </source>
</evidence>
<dbReference type="GO" id="GO:0016491">
    <property type="term" value="F:oxidoreductase activity"/>
    <property type="evidence" value="ECO:0007669"/>
    <property type="project" value="InterPro"/>
</dbReference>
<keyword evidence="1" id="KW-0274">FAD</keyword>
<evidence type="ECO:0000313" key="5">
    <source>
        <dbReference type="Proteomes" id="UP000294682"/>
    </source>
</evidence>
<evidence type="ECO:0000256" key="1">
    <source>
        <dbReference type="PIRSR" id="PIRSR006816-1"/>
    </source>
</evidence>
<keyword evidence="2" id="KW-0479">Metal-binding</keyword>
<proteinExistence type="predicted"/>
<keyword evidence="2" id="KW-0411">Iron-sulfur</keyword>
<dbReference type="SUPFAM" id="SSF52343">
    <property type="entry name" value="Ferredoxin reductase-like, C-terminal NADP-linked domain"/>
    <property type="match status" value="1"/>
</dbReference>
<dbReference type="InterPro" id="IPR012165">
    <property type="entry name" value="Cyt_c3_hydrogenase_gsu"/>
</dbReference>
<dbReference type="PANTHER" id="PTHR43513:SF3">
    <property type="entry name" value="DIHYDROOROTATE DEHYDROGENASE B (NAD(+)), ELECTRON TRANSFER SUBUNIT-RELATED"/>
    <property type="match status" value="1"/>
</dbReference>
<dbReference type="InterPro" id="IPR039261">
    <property type="entry name" value="FNR_nucleotide-bd"/>
</dbReference>
<dbReference type="GO" id="GO:0050660">
    <property type="term" value="F:flavin adenine dinucleotide binding"/>
    <property type="evidence" value="ECO:0007669"/>
    <property type="project" value="InterPro"/>
</dbReference>
<feature type="domain" description="FAD-binding FR-type" evidence="3">
    <location>
        <begin position="1"/>
        <end position="95"/>
    </location>
</feature>
<keyword evidence="5" id="KW-1185">Reference proteome</keyword>
<organism evidence="4 5">
    <name type="scientific">Harryflintia acetispora</name>
    <dbReference type="NCBI Taxonomy" id="1849041"/>
    <lineage>
        <taxon>Bacteria</taxon>
        <taxon>Bacillati</taxon>
        <taxon>Bacillota</taxon>
        <taxon>Clostridia</taxon>
        <taxon>Eubacteriales</taxon>
        <taxon>Oscillospiraceae</taxon>
        <taxon>Harryflintia</taxon>
    </lineage>
</organism>
<dbReference type="PIRSF" id="PIRSF006816">
    <property type="entry name" value="Cyc3_hyd_g"/>
    <property type="match status" value="1"/>
</dbReference>
<reference evidence="4 5" key="1">
    <citation type="submission" date="2019-03" db="EMBL/GenBank/DDBJ databases">
        <title>Genomic Encyclopedia of Type Strains, Phase IV (KMG-IV): sequencing the most valuable type-strain genomes for metagenomic binning, comparative biology and taxonomic classification.</title>
        <authorList>
            <person name="Goeker M."/>
        </authorList>
    </citation>
    <scope>NUCLEOTIDE SEQUENCE [LARGE SCALE GENOMIC DNA]</scope>
    <source>
        <strain evidence="4 5">DSM 100433</strain>
    </source>
</reference>
<dbReference type="OrthoDB" id="9778346at2"/>
<feature type="binding site" evidence="2">
    <location>
        <position position="225"/>
    </location>
    <ligand>
        <name>[2Fe-2S] cluster</name>
        <dbReference type="ChEBI" id="CHEBI:190135"/>
    </ligand>
</feature>
<dbReference type="Gene3D" id="3.40.50.80">
    <property type="entry name" value="Nucleotide-binding domain of ferredoxin-NADP reductase (FNR) module"/>
    <property type="match status" value="1"/>
</dbReference>
<dbReference type="Proteomes" id="UP000294682">
    <property type="component" value="Unassembled WGS sequence"/>
</dbReference>
<comment type="caution">
    <text evidence="4">The sequence shown here is derived from an EMBL/GenBank/DDBJ whole genome shotgun (WGS) entry which is preliminary data.</text>
</comment>
<dbReference type="InterPro" id="IPR050353">
    <property type="entry name" value="PyrK_electron_transfer"/>
</dbReference>
<dbReference type="Pfam" id="PF10418">
    <property type="entry name" value="DHODB_Fe-S_bind"/>
    <property type="match status" value="1"/>
</dbReference>
<keyword evidence="2" id="KW-0001">2Fe-2S</keyword>
<dbReference type="GO" id="GO:0051537">
    <property type="term" value="F:2 iron, 2 sulfur cluster binding"/>
    <property type="evidence" value="ECO:0007669"/>
    <property type="project" value="UniProtKB-KW"/>
</dbReference>
<dbReference type="EMBL" id="SLUK01000005">
    <property type="protein sequence ID" value="TCL43442.1"/>
    <property type="molecule type" value="Genomic_DNA"/>
</dbReference>
<dbReference type="PANTHER" id="PTHR43513">
    <property type="entry name" value="DIHYDROOROTATE DEHYDROGENASE B (NAD(+)), ELECTRON TRANSFER SUBUNIT"/>
    <property type="match status" value="1"/>
</dbReference>
<dbReference type="GO" id="GO:0006221">
    <property type="term" value="P:pyrimidine nucleotide biosynthetic process"/>
    <property type="evidence" value="ECO:0007669"/>
    <property type="project" value="InterPro"/>
</dbReference>
<comment type="cofactor">
    <cofactor evidence="1">
        <name>FAD</name>
        <dbReference type="ChEBI" id="CHEBI:57692"/>
    </cofactor>
    <text evidence="1">Binds 1 FAD per subunit.</text>
</comment>
<dbReference type="NCBIfam" id="NF004862">
    <property type="entry name" value="PRK06222.1"/>
    <property type="match status" value="1"/>
</dbReference>
<evidence type="ECO:0000256" key="2">
    <source>
        <dbReference type="PIRSR" id="PIRSR006816-2"/>
    </source>
</evidence>
<dbReference type="CDD" id="cd06219">
    <property type="entry name" value="DHOD_e_trans_like1"/>
    <property type="match status" value="1"/>
</dbReference>
<feature type="binding site" evidence="2">
    <location>
        <position position="222"/>
    </location>
    <ligand>
        <name>[2Fe-2S] cluster</name>
        <dbReference type="ChEBI" id="CHEBI:190135"/>
    </ligand>
</feature>
<accession>A0A9X8Y872</accession>
<dbReference type="AlphaFoldDB" id="A0A9X8Y872"/>
<protein>
    <submittedName>
        <fullName evidence="4">Ferredoxin--NADP+ reductase</fullName>
    </submittedName>
</protein>
<feature type="binding site" evidence="2">
    <location>
        <position position="237"/>
    </location>
    <ligand>
        <name>[2Fe-2S] cluster</name>
        <dbReference type="ChEBI" id="CHEBI:190135"/>
    </ligand>
</feature>
<feature type="binding site" evidence="1">
    <location>
        <begin position="62"/>
        <end position="64"/>
    </location>
    <ligand>
        <name>FAD</name>
        <dbReference type="ChEBI" id="CHEBI:57692"/>
    </ligand>
</feature>
<name>A0A9X8Y872_9FIRM</name>
<dbReference type="InterPro" id="IPR019480">
    <property type="entry name" value="Dihydroorotate_DH_Fe-S-bd"/>
</dbReference>
<dbReference type="PROSITE" id="PS51384">
    <property type="entry name" value="FAD_FR"/>
    <property type="match status" value="1"/>
</dbReference>
<evidence type="ECO:0000259" key="3">
    <source>
        <dbReference type="PROSITE" id="PS51384"/>
    </source>
</evidence>
<comment type="cofactor">
    <cofactor evidence="2">
        <name>[2Fe-2S] cluster</name>
        <dbReference type="ChEBI" id="CHEBI:190135"/>
    </cofactor>
    <text evidence="2">Binds 1 [2Fe-2S] cluster per subunit.</text>
</comment>
<dbReference type="InterPro" id="IPR017938">
    <property type="entry name" value="Riboflavin_synthase-like_b-brl"/>
</dbReference>
<dbReference type="Gene3D" id="2.40.30.10">
    <property type="entry name" value="Translation factors"/>
    <property type="match status" value="1"/>
</dbReference>
<sequence length="280" mass="30365">MYKIVEKRALNEAVTLMSVHAPHIARKVLPGQFIILRLDEYGERIPLTVAAYDRKAGEVTIVFQAVGRTTKMLAALDVGDDILDFVGPLGRPTELEGVHKAIVIGGGVGCAIAYPQARFLHEQGATVKVVAGFRSRDIVILEEEMKAACDELLIATDDGSYGRHGFVTDLLRELLEADSGYDLVIAIGPVPMMKAVCALTKEYAVKTTVSLNPIMIDGTGMCGGCRVHVGGELKFACVDGPDFDGHLVDFDELQRRNAIYRAQEQVDANHICRLAGEIDA</sequence>
<dbReference type="GO" id="GO:0046872">
    <property type="term" value="F:metal ion binding"/>
    <property type="evidence" value="ECO:0007669"/>
    <property type="project" value="UniProtKB-KW"/>
</dbReference>
<dbReference type="RefSeq" id="WP_079699650.1">
    <property type="nucleotide sequence ID" value="NZ_JADNAH010000032.1"/>
</dbReference>
<gene>
    <name evidence="4" type="ORF">EDD78_10572</name>
</gene>
<dbReference type="SUPFAM" id="SSF63380">
    <property type="entry name" value="Riboflavin synthase domain-like"/>
    <property type="match status" value="1"/>
</dbReference>